<accession>A0A2M8EWW5</accession>
<evidence type="ECO:0000256" key="2">
    <source>
        <dbReference type="ARBA" id="ARBA00022649"/>
    </source>
</evidence>
<dbReference type="PANTHER" id="PTHR35601">
    <property type="entry name" value="TOXIN RELE"/>
    <property type="match status" value="1"/>
</dbReference>
<evidence type="ECO:0000313" key="4">
    <source>
        <dbReference type="EMBL" id="PJC30355.1"/>
    </source>
</evidence>
<proteinExistence type="inferred from homology"/>
<evidence type="ECO:0000313" key="3">
    <source>
        <dbReference type="EMBL" id="PJC30352.1"/>
    </source>
</evidence>
<dbReference type="Pfam" id="PF05016">
    <property type="entry name" value="ParE_toxin"/>
    <property type="match status" value="1"/>
</dbReference>
<evidence type="ECO:0000256" key="1">
    <source>
        <dbReference type="ARBA" id="ARBA00006226"/>
    </source>
</evidence>
<dbReference type="InterPro" id="IPR035093">
    <property type="entry name" value="RelE/ParE_toxin_dom_sf"/>
</dbReference>
<sequence>MSYKLIYTKSAVKDIQDLDAVAKHRLQKKLEIYVLNPLHYAKKLTHNDIGTYRWRIGNYRIVFDIDGKNIVILRVGHRREIYR</sequence>
<dbReference type="SUPFAM" id="SSF143011">
    <property type="entry name" value="RelE-like"/>
    <property type="match status" value="1"/>
</dbReference>
<gene>
    <name evidence="3" type="ORF">CO051_06145</name>
    <name evidence="4" type="ORF">CO051_06160</name>
</gene>
<dbReference type="EMBL" id="PFSC01000158">
    <property type="protein sequence ID" value="PJC30352.1"/>
    <property type="molecule type" value="Genomic_DNA"/>
</dbReference>
<dbReference type="Proteomes" id="UP000231383">
    <property type="component" value="Unassembled WGS sequence"/>
</dbReference>
<reference evidence="4" key="1">
    <citation type="submission" date="2017-09" db="EMBL/GenBank/DDBJ databases">
        <title>Depth-based differentiation of microbial function through sediment-hosted aquifers and enrichment of novel symbionts in the deep terrestrial subsurface.</title>
        <authorList>
            <person name="Probst A.J."/>
            <person name="Ladd B."/>
            <person name="Jarett J.K."/>
            <person name="Geller-Mcgrath D.E."/>
            <person name="Sieber C.M."/>
            <person name="Emerson J.B."/>
            <person name="Anantharaman K."/>
            <person name="Thomas B.C."/>
            <person name="Malmstrom R."/>
            <person name="Stieglmeier M."/>
            <person name="Klingl A."/>
            <person name="Woyke T."/>
            <person name="Ryan C.M."/>
            <person name="Banfield J.F."/>
        </authorList>
    </citation>
    <scope>NUCLEOTIDE SEQUENCE [LARGE SCALE GENOMIC DNA]</scope>
    <source>
        <strain evidence="4">CG_4_9_14_0_2_um_filter_39_13</strain>
    </source>
</reference>
<keyword evidence="2" id="KW-1277">Toxin-antitoxin system</keyword>
<dbReference type="AlphaFoldDB" id="A0A2M8EWW5"/>
<dbReference type="InterPro" id="IPR007712">
    <property type="entry name" value="RelE/ParE_toxin"/>
</dbReference>
<comment type="similarity">
    <text evidence="1">Belongs to the RelE toxin family.</text>
</comment>
<protein>
    <recommendedName>
        <fullName evidence="6">Type II toxin-antitoxin system RelE/ParE family toxin</fullName>
    </recommendedName>
</protein>
<dbReference type="PANTHER" id="PTHR35601:SF1">
    <property type="entry name" value="TOXIN RELE"/>
    <property type="match status" value="1"/>
</dbReference>
<evidence type="ECO:0008006" key="6">
    <source>
        <dbReference type="Google" id="ProtNLM"/>
    </source>
</evidence>
<name>A0A2M8EWW5_9BACT</name>
<dbReference type="EMBL" id="PFSC01000158">
    <property type="protein sequence ID" value="PJC30355.1"/>
    <property type="molecule type" value="Genomic_DNA"/>
</dbReference>
<evidence type="ECO:0000313" key="5">
    <source>
        <dbReference type="Proteomes" id="UP000231383"/>
    </source>
</evidence>
<comment type="caution">
    <text evidence="4">The sequence shown here is derived from an EMBL/GenBank/DDBJ whole genome shotgun (WGS) entry which is preliminary data.</text>
</comment>
<dbReference type="Gene3D" id="3.30.2310.20">
    <property type="entry name" value="RelE-like"/>
    <property type="match status" value="1"/>
</dbReference>
<reference evidence="5" key="2">
    <citation type="submission" date="2017-09" db="EMBL/GenBank/DDBJ databases">
        <title>Depth-based differentiation of microbial function through sediment-hosted aquifers and enrichment of novel symbionts in the deep terrestrial subsurface.</title>
        <authorList>
            <person name="Probst A.J."/>
            <person name="Ladd B."/>
            <person name="Jarett J.K."/>
            <person name="Geller-Mcgrath D.E."/>
            <person name="Sieber C.M.K."/>
            <person name="Emerson J.B."/>
            <person name="Anantharaman K."/>
            <person name="Thomas B.C."/>
            <person name="Malmstrom R."/>
            <person name="Stieglmeier M."/>
            <person name="Klingl A."/>
            <person name="Woyke T."/>
            <person name="Ryan C.M."/>
            <person name="Banfield J.F."/>
        </authorList>
    </citation>
    <scope>NUCLEOTIDE SEQUENCE [LARGE SCALE GENOMIC DNA]</scope>
</reference>
<organism evidence="4 5">
    <name type="scientific">Candidatus Roizmanbacteria bacterium CG_4_9_14_0_2_um_filter_39_13</name>
    <dbReference type="NCBI Taxonomy" id="1974839"/>
    <lineage>
        <taxon>Bacteria</taxon>
        <taxon>Candidatus Roizmaniibacteriota</taxon>
    </lineage>
</organism>